<dbReference type="InterPro" id="IPR023532">
    <property type="entry name" value="Nop10_arc-typ"/>
</dbReference>
<dbReference type="Pfam" id="PF04135">
    <property type="entry name" value="Nop10p"/>
    <property type="match status" value="1"/>
</dbReference>
<protein>
    <recommendedName>
        <fullName evidence="3 7">Ribosome biogenesis protein Nop10</fullName>
    </recommendedName>
</protein>
<evidence type="ECO:0000256" key="1">
    <source>
        <dbReference type="ARBA" id="ARBA00002325"/>
    </source>
</evidence>
<comment type="similarity">
    <text evidence="2 7">Belongs to the NOP10 family.</text>
</comment>
<dbReference type="GO" id="GO:1990904">
    <property type="term" value="C:ribonucleoprotein complex"/>
    <property type="evidence" value="ECO:0007669"/>
    <property type="project" value="UniProtKB-KW"/>
</dbReference>
<dbReference type="EMBL" id="DTLS01000168">
    <property type="protein sequence ID" value="HGZ60691.1"/>
    <property type="molecule type" value="Genomic_DNA"/>
</dbReference>
<evidence type="ECO:0000256" key="7">
    <source>
        <dbReference type="HAMAP-Rule" id="MF_00803"/>
    </source>
</evidence>
<evidence type="ECO:0000256" key="6">
    <source>
        <dbReference type="ARBA" id="ARBA00023274"/>
    </source>
</evidence>
<dbReference type="HAMAP" id="MF_00803">
    <property type="entry name" value="Nop10"/>
    <property type="match status" value="1"/>
</dbReference>
<dbReference type="NCBIfam" id="NF009623">
    <property type="entry name" value="PRK13130.1"/>
    <property type="match status" value="1"/>
</dbReference>
<comment type="function">
    <text evidence="1 7">Involved in ribosome biogenesis; more specifically in 18S rRNA pseudouridylation and in cleavage of pre-rRNA.</text>
</comment>
<dbReference type="GO" id="GO:0001522">
    <property type="term" value="P:pseudouridine synthesis"/>
    <property type="evidence" value="ECO:0007669"/>
    <property type="project" value="InterPro"/>
</dbReference>
<dbReference type="AlphaFoldDB" id="A0A7J3SM51"/>
<keyword evidence="5 7" id="KW-0698">rRNA processing</keyword>
<keyword evidence="6 7" id="KW-0687">Ribonucleoprotein</keyword>
<dbReference type="Gene3D" id="2.20.28.40">
    <property type="entry name" value="H/ACA ribonucleoprotein complex, subunit Nop10"/>
    <property type="match status" value="1"/>
</dbReference>
<organism evidence="8">
    <name type="scientific">Fervidicoccus fontis</name>
    <dbReference type="NCBI Taxonomy" id="683846"/>
    <lineage>
        <taxon>Archaea</taxon>
        <taxon>Thermoproteota</taxon>
        <taxon>Thermoprotei</taxon>
        <taxon>Fervidicoccales</taxon>
        <taxon>Fervidicoccaceae</taxon>
        <taxon>Fervidicoccus</taxon>
    </lineage>
</organism>
<dbReference type="GO" id="GO:0006364">
    <property type="term" value="P:rRNA processing"/>
    <property type="evidence" value="ECO:0007669"/>
    <property type="project" value="UniProtKB-UniRule"/>
</dbReference>
<evidence type="ECO:0000256" key="2">
    <source>
        <dbReference type="ARBA" id="ARBA00009462"/>
    </source>
</evidence>
<proteinExistence type="inferred from homology"/>
<comment type="caution">
    <text evidence="8">The sequence shown here is derived from an EMBL/GenBank/DDBJ whole genome shotgun (WGS) entry which is preliminary data.</text>
</comment>
<accession>A0A7J3SM51</accession>
<reference evidence="8" key="1">
    <citation type="journal article" date="2020" name="mSystems">
        <title>Genome- and Community-Level Interaction Insights into Carbon Utilization and Element Cycling Functions of Hydrothermarchaeota in Hydrothermal Sediment.</title>
        <authorList>
            <person name="Zhou Z."/>
            <person name="Liu Y."/>
            <person name="Xu W."/>
            <person name="Pan J."/>
            <person name="Luo Z.H."/>
            <person name="Li M."/>
        </authorList>
    </citation>
    <scope>NUCLEOTIDE SEQUENCE [LARGE SCALE GENOMIC DNA]</scope>
    <source>
        <strain evidence="8">SpSt-885</strain>
    </source>
</reference>
<evidence type="ECO:0000256" key="3">
    <source>
        <dbReference type="ARBA" id="ARBA00018821"/>
    </source>
</evidence>
<dbReference type="InterPro" id="IPR036756">
    <property type="entry name" value="H/ACA_rnp_Nop10_sf"/>
</dbReference>
<evidence type="ECO:0000256" key="4">
    <source>
        <dbReference type="ARBA" id="ARBA00022517"/>
    </source>
</evidence>
<dbReference type="SUPFAM" id="SSF144210">
    <property type="entry name" value="Nop10-like SnoRNP"/>
    <property type="match status" value="1"/>
</dbReference>
<sequence length="58" mass="7079">MRWLMRKCESCRRYTLQQEKCPYCGGHVRVPHPPKFSPEDRYVSYRIRARSTKERFSA</sequence>
<dbReference type="GO" id="GO:0030515">
    <property type="term" value="F:snoRNA binding"/>
    <property type="evidence" value="ECO:0007669"/>
    <property type="project" value="InterPro"/>
</dbReference>
<evidence type="ECO:0000313" key="8">
    <source>
        <dbReference type="EMBL" id="HGZ60691.1"/>
    </source>
</evidence>
<gene>
    <name evidence="7" type="primary">nop10</name>
    <name evidence="8" type="ORF">ENW83_05780</name>
</gene>
<evidence type="ECO:0000256" key="5">
    <source>
        <dbReference type="ARBA" id="ARBA00022552"/>
    </source>
</evidence>
<dbReference type="InterPro" id="IPR007264">
    <property type="entry name" value="H/ACA_rnp_Nop10"/>
</dbReference>
<keyword evidence="4 7" id="KW-0690">Ribosome biogenesis</keyword>
<name>A0A7J3SM51_9CREN</name>